<accession>A0A833WHW5</accession>
<dbReference type="EMBL" id="WSZM01000303">
    <property type="protein sequence ID" value="KAF4035600.1"/>
    <property type="molecule type" value="Genomic_DNA"/>
</dbReference>
<sequence length="90" mass="10556">MQTRLKYFVKMPGDQSTCFLTKSGTRFKFVKVSGRYRLWSLREQQKEQTVVYSAIVKPKKSISLPVWHKRFAHASEATILDMTKKMLNVD</sequence>
<evidence type="ECO:0000313" key="2">
    <source>
        <dbReference type="EMBL" id="KAF4139333.1"/>
    </source>
</evidence>
<dbReference type="AlphaFoldDB" id="A0A833WHW5"/>
<keyword evidence="3" id="KW-1185">Reference proteome</keyword>
<dbReference type="Proteomes" id="UP000704712">
    <property type="component" value="Unassembled WGS sequence"/>
</dbReference>
<evidence type="ECO:0000313" key="1">
    <source>
        <dbReference type="EMBL" id="KAF4035600.1"/>
    </source>
</evidence>
<name>A0A833WHW5_PHYIN</name>
<gene>
    <name evidence="1" type="ORF">GN244_ATG12382</name>
    <name evidence="2" type="ORF">GN958_ATG11480</name>
</gene>
<reference evidence="1" key="1">
    <citation type="submission" date="2020-04" db="EMBL/GenBank/DDBJ databases">
        <title>Hybrid Assembly of Korean Phytophthora infestans isolates.</title>
        <authorList>
            <person name="Prokchorchik M."/>
            <person name="Lee Y."/>
            <person name="Seo J."/>
            <person name="Cho J.-H."/>
            <person name="Park Y.-E."/>
            <person name="Jang D.-C."/>
            <person name="Im J.-S."/>
            <person name="Choi J.-G."/>
            <person name="Park H.-J."/>
            <person name="Lee G.-B."/>
            <person name="Lee Y.-G."/>
            <person name="Hong S.-Y."/>
            <person name="Cho K."/>
            <person name="Sohn K.H."/>
        </authorList>
    </citation>
    <scope>NUCLEOTIDE SEQUENCE</scope>
    <source>
        <strain evidence="1">KR_1_A1</strain>
        <strain evidence="2">KR_2_A2</strain>
    </source>
</reference>
<dbReference type="Proteomes" id="UP000602510">
    <property type="component" value="Unassembled WGS sequence"/>
</dbReference>
<proteinExistence type="predicted"/>
<organism evidence="1 3">
    <name type="scientific">Phytophthora infestans</name>
    <name type="common">Potato late blight agent</name>
    <name type="synonym">Botrytis infestans</name>
    <dbReference type="NCBI Taxonomy" id="4787"/>
    <lineage>
        <taxon>Eukaryota</taxon>
        <taxon>Sar</taxon>
        <taxon>Stramenopiles</taxon>
        <taxon>Oomycota</taxon>
        <taxon>Peronosporomycetes</taxon>
        <taxon>Peronosporales</taxon>
        <taxon>Peronosporaceae</taxon>
        <taxon>Phytophthora</taxon>
    </lineage>
</organism>
<evidence type="ECO:0000313" key="3">
    <source>
        <dbReference type="Proteomes" id="UP000602510"/>
    </source>
</evidence>
<comment type="caution">
    <text evidence="1">The sequence shown here is derived from an EMBL/GenBank/DDBJ whole genome shotgun (WGS) entry which is preliminary data.</text>
</comment>
<protein>
    <submittedName>
        <fullName evidence="1">Uncharacterized protein</fullName>
    </submittedName>
</protein>
<dbReference type="EMBL" id="JAACNO010001557">
    <property type="protein sequence ID" value="KAF4139333.1"/>
    <property type="molecule type" value="Genomic_DNA"/>
</dbReference>